<dbReference type="InterPro" id="IPR017911">
    <property type="entry name" value="MacB-like_ATP-bd"/>
</dbReference>
<dbReference type="CDD" id="cd03255">
    <property type="entry name" value="ABC_MJ0796_LolCDE_FtsE"/>
    <property type="match status" value="1"/>
</dbReference>
<dbReference type="EMBL" id="JACRWE010000006">
    <property type="protein sequence ID" value="MBC5997617.1"/>
    <property type="molecule type" value="Genomic_DNA"/>
</dbReference>
<keyword evidence="4 6" id="KW-0067">ATP-binding</keyword>
<evidence type="ECO:0000256" key="1">
    <source>
        <dbReference type="ARBA" id="ARBA00005417"/>
    </source>
</evidence>
<keyword evidence="3" id="KW-0547">Nucleotide-binding</keyword>
<evidence type="ECO:0000256" key="2">
    <source>
        <dbReference type="ARBA" id="ARBA00022448"/>
    </source>
</evidence>
<dbReference type="Pfam" id="PF00005">
    <property type="entry name" value="ABC_tran"/>
    <property type="match status" value="1"/>
</dbReference>
<evidence type="ECO:0000313" key="6">
    <source>
        <dbReference type="EMBL" id="MBC5997617.1"/>
    </source>
</evidence>
<dbReference type="InterPro" id="IPR017871">
    <property type="entry name" value="ABC_transporter-like_CS"/>
</dbReference>
<sequence length="233" mass="26108">MSITLKNVSKIYKTGDVETVALKNINLEIKDGEFIVILGPSGSGKSTLLNVISGLDTPSTGEIYFNDIKISDYNEDKLTKFRRNYLGFIFQQYNLLQNLNVRENVEIGSAVGKNPLGIDEVLKSVSMYEERDKYPYQLSGGQQQRVSIARSIAKNPKILFCDEPTGALDEKNGKQILNIIQVMNNNLKTTTVVITHNTNIAYMADRIIKMNSGVIVDIIENQDKRKASEILWA</sequence>
<dbReference type="PANTHER" id="PTHR42798">
    <property type="entry name" value="LIPOPROTEIN-RELEASING SYSTEM ATP-BINDING PROTEIN LOLD"/>
    <property type="match status" value="1"/>
</dbReference>
<evidence type="ECO:0000259" key="5">
    <source>
        <dbReference type="PROSITE" id="PS50893"/>
    </source>
</evidence>
<dbReference type="RefSeq" id="WP_153972428.1">
    <property type="nucleotide sequence ID" value="NZ_JACRWE010000006.1"/>
</dbReference>
<keyword evidence="2" id="KW-0813">Transport</keyword>
<dbReference type="Proteomes" id="UP000609849">
    <property type="component" value="Unassembled WGS sequence"/>
</dbReference>
<evidence type="ECO:0000256" key="4">
    <source>
        <dbReference type="ARBA" id="ARBA00022840"/>
    </source>
</evidence>
<protein>
    <submittedName>
        <fullName evidence="6">ABC transporter ATP-binding protein</fullName>
    </submittedName>
</protein>
<dbReference type="GO" id="GO:0005524">
    <property type="term" value="F:ATP binding"/>
    <property type="evidence" value="ECO:0007669"/>
    <property type="project" value="UniProtKB-KW"/>
</dbReference>
<keyword evidence="7" id="KW-1185">Reference proteome</keyword>
<name>A0ABR7JRR8_9FIRM</name>
<dbReference type="SMART" id="SM00382">
    <property type="entry name" value="AAA"/>
    <property type="match status" value="1"/>
</dbReference>
<evidence type="ECO:0000313" key="7">
    <source>
        <dbReference type="Proteomes" id="UP000609849"/>
    </source>
</evidence>
<dbReference type="SUPFAM" id="SSF52540">
    <property type="entry name" value="P-loop containing nucleoside triphosphate hydrolases"/>
    <property type="match status" value="1"/>
</dbReference>
<reference evidence="6 7" key="1">
    <citation type="submission" date="2020-08" db="EMBL/GenBank/DDBJ databases">
        <authorList>
            <person name="Liu C."/>
            <person name="Sun Q."/>
        </authorList>
    </citation>
    <scope>NUCLEOTIDE SEQUENCE [LARGE SCALE GENOMIC DNA]</scope>
    <source>
        <strain evidence="6 7">NSJ-18</strain>
    </source>
</reference>
<feature type="domain" description="ABC transporter" evidence="5">
    <location>
        <begin position="3"/>
        <end position="231"/>
    </location>
</feature>
<accession>A0ABR7JRR8</accession>
<dbReference type="InterPro" id="IPR003593">
    <property type="entry name" value="AAA+_ATPase"/>
</dbReference>
<dbReference type="PANTHER" id="PTHR42798:SF2">
    <property type="entry name" value="ABC TRANSPORTER ATP-BINDING PROTEIN MG467-RELATED"/>
    <property type="match status" value="1"/>
</dbReference>
<dbReference type="PROSITE" id="PS00211">
    <property type="entry name" value="ABC_TRANSPORTER_1"/>
    <property type="match status" value="1"/>
</dbReference>
<dbReference type="InterPro" id="IPR027417">
    <property type="entry name" value="P-loop_NTPase"/>
</dbReference>
<dbReference type="Gene3D" id="3.40.50.300">
    <property type="entry name" value="P-loop containing nucleotide triphosphate hydrolases"/>
    <property type="match status" value="1"/>
</dbReference>
<dbReference type="InterPro" id="IPR003439">
    <property type="entry name" value="ABC_transporter-like_ATP-bd"/>
</dbReference>
<evidence type="ECO:0000256" key="3">
    <source>
        <dbReference type="ARBA" id="ARBA00022741"/>
    </source>
</evidence>
<proteinExistence type="inferred from homology"/>
<dbReference type="PROSITE" id="PS50893">
    <property type="entry name" value="ABC_TRANSPORTER_2"/>
    <property type="match status" value="1"/>
</dbReference>
<organism evidence="6 7">
    <name type="scientific">Romboutsia faecis</name>
    <dbReference type="NCBI Taxonomy" id="2764597"/>
    <lineage>
        <taxon>Bacteria</taxon>
        <taxon>Bacillati</taxon>
        <taxon>Bacillota</taxon>
        <taxon>Clostridia</taxon>
        <taxon>Peptostreptococcales</taxon>
        <taxon>Peptostreptococcaceae</taxon>
        <taxon>Romboutsia</taxon>
    </lineage>
</organism>
<gene>
    <name evidence="6" type="ORF">H8923_12655</name>
</gene>
<comment type="caution">
    <text evidence="6">The sequence shown here is derived from an EMBL/GenBank/DDBJ whole genome shotgun (WGS) entry which is preliminary data.</text>
</comment>
<comment type="similarity">
    <text evidence="1">Belongs to the ABC transporter superfamily.</text>
</comment>